<keyword evidence="3" id="KW-1185">Reference proteome</keyword>
<sequence>MTGVTDTPLQSGYNNSVSDSVVFSANTPPVPRDKDKDVKLSAQAGDLPDIYISMTAVTDTPLTSGYNNSVSDSVVFSANTPPVPRNKDKDVKLSAQAGDLPDTYISMTGVTDTPLTSGYNNSVSD</sequence>
<evidence type="ECO:0000256" key="1">
    <source>
        <dbReference type="SAM" id="MobiDB-lite"/>
    </source>
</evidence>
<proteinExistence type="predicted"/>
<dbReference type="EMBL" id="BLXT01004660">
    <property type="protein sequence ID" value="GFO16394.1"/>
    <property type="molecule type" value="Genomic_DNA"/>
</dbReference>
<dbReference type="Proteomes" id="UP000735302">
    <property type="component" value="Unassembled WGS sequence"/>
</dbReference>
<organism evidence="2 3">
    <name type="scientific">Plakobranchus ocellatus</name>
    <dbReference type="NCBI Taxonomy" id="259542"/>
    <lineage>
        <taxon>Eukaryota</taxon>
        <taxon>Metazoa</taxon>
        <taxon>Spiralia</taxon>
        <taxon>Lophotrochozoa</taxon>
        <taxon>Mollusca</taxon>
        <taxon>Gastropoda</taxon>
        <taxon>Heterobranchia</taxon>
        <taxon>Euthyneura</taxon>
        <taxon>Panpulmonata</taxon>
        <taxon>Sacoglossa</taxon>
        <taxon>Placobranchoidea</taxon>
        <taxon>Plakobranchidae</taxon>
        <taxon>Plakobranchus</taxon>
    </lineage>
</organism>
<dbReference type="AlphaFoldDB" id="A0AAV4BDG0"/>
<protein>
    <submittedName>
        <fullName evidence="2">Uncharacterized protein</fullName>
    </submittedName>
</protein>
<gene>
    <name evidence="2" type="ORF">PoB_004289900</name>
</gene>
<feature type="compositionally biased region" description="Polar residues" evidence="1">
    <location>
        <begin position="1"/>
        <end position="27"/>
    </location>
</feature>
<reference evidence="2 3" key="1">
    <citation type="journal article" date="2021" name="Elife">
        <title>Chloroplast acquisition without the gene transfer in kleptoplastic sea slugs, Plakobranchus ocellatus.</title>
        <authorList>
            <person name="Maeda T."/>
            <person name="Takahashi S."/>
            <person name="Yoshida T."/>
            <person name="Shimamura S."/>
            <person name="Takaki Y."/>
            <person name="Nagai Y."/>
            <person name="Toyoda A."/>
            <person name="Suzuki Y."/>
            <person name="Arimoto A."/>
            <person name="Ishii H."/>
            <person name="Satoh N."/>
            <person name="Nishiyama T."/>
            <person name="Hasebe M."/>
            <person name="Maruyama T."/>
            <person name="Minagawa J."/>
            <person name="Obokata J."/>
            <person name="Shigenobu S."/>
        </authorList>
    </citation>
    <scope>NUCLEOTIDE SEQUENCE [LARGE SCALE GENOMIC DNA]</scope>
</reference>
<comment type="caution">
    <text evidence="2">The sequence shown here is derived from an EMBL/GenBank/DDBJ whole genome shotgun (WGS) entry which is preliminary data.</text>
</comment>
<name>A0AAV4BDG0_9GAST</name>
<accession>A0AAV4BDG0</accession>
<evidence type="ECO:0000313" key="3">
    <source>
        <dbReference type="Proteomes" id="UP000735302"/>
    </source>
</evidence>
<feature type="region of interest" description="Disordered" evidence="1">
    <location>
        <begin position="1"/>
        <end position="38"/>
    </location>
</feature>
<evidence type="ECO:0000313" key="2">
    <source>
        <dbReference type="EMBL" id="GFO16394.1"/>
    </source>
</evidence>